<comment type="pathway">
    <text evidence="3 12">Glycolipid biosynthesis; lipid IV(A) biosynthesis; lipid IV(A) from (3R)-3-hydroxytetradecanoyl-[acyl-carrier-protein] and UDP-N-acetyl-alpha-D-glucosamine: step 2/6.</text>
</comment>
<dbReference type="EC" id="3.5.1.108" evidence="4 12"/>
<comment type="function">
    <text evidence="2 12">Catalyzes the hydrolysis of UDP-3-O-myristoyl-N-acetylglucosamine to form UDP-3-O-myristoylglucosamine and acetate, the committed step in lipid A biosynthesis.</text>
</comment>
<dbReference type="Proteomes" id="UP000771749">
    <property type="component" value="Unassembled WGS sequence"/>
</dbReference>
<evidence type="ECO:0000256" key="1">
    <source>
        <dbReference type="ARBA" id="ARBA00001947"/>
    </source>
</evidence>
<dbReference type="EMBL" id="JADIMJ010000032">
    <property type="protein sequence ID" value="MBO8453479.1"/>
    <property type="molecule type" value="Genomic_DNA"/>
</dbReference>
<comment type="cofactor">
    <cofactor evidence="1 12">
        <name>Zn(2+)</name>
        <dbReference type="ChEBI" id="CHEBI:29105"/>
    </cofactor>
</comment>
<dbReference type="InterPro" id="IPR011334">
    <property type="entry name" value="UDP-acyl_GlcNac_deAcase_C"/>
</dbReference>
<dbReference type="GO" id="GO:0016020">
    <property type="term" value="C:membrane"/>
    <property type="evidence" value="ECO:0007669"/>
    <property type="project" value="GOC"/>
</dbReference>
<protein>
    <recommendedName>
        <fullName evidence="4 12">UDP-3-O-acyl-N-acetylglucosamine deacetylase</fullName>
        <shortName evidence="12">UDP-3-O-acyl-GlcNAc deacetylase</shortName>
        <ecNumber evidence="4 12">3.5.1.108</ecNumber>
    </recommendedName>
    <alternativeName>
        <fullName evidence="12">UDP-3-O-[R-3-hydroxymyristoyl]-N-acetylglucosamine deacetylase</fullName>
    </alternativeName>
</protein>
<dbReference type="Gene3D" id="3.30.1700.10">
    <property type="entry name" value="lpxc deacetylase, domain 2"/>
    <property type="match status" value="1"/>
</dbReference>
<accession>A0A940DMB7</accession>
<dbReference type="HAMAP" id="MF_00388">
    <property type="entry name" value="LpxC"/>
    <property type="match status" value="1"/>
</dbReference>
<evidence type="ECO:0000256" key="3">
    <source>
        <dbReference type="ARBA" id="ARBA00005002"/>
    </source>
</evidence>
<evidence type="ECO:0000256" key="5">
    <source>
        <dbReference type="ARBA" id="ARBA00022516"/>
    </source>
</evidence>
<evidence type="ECO:0000256" key="6">
    <source>
        <dbReference type="ARBA" id="ARBA00022556"/>
    </source>
</evidence>
<organism evidence="13 14">
    <name type="scientific">Candidatus Cryptobacteroides gallistercoris</name>
    <dbReference type="NCBI Taxonomy" id="2840765"/>
    <lineage>
        <taxon>Bacteria</taxon>
        <taxon>Pseudomonadati</taxon>
        <taxon>Bacteroidota</taxon>
        <taxon>Bacteroidia</taxon>
        <taxon>Bacteroidales</taxon>
        <taxon>Candidatus Cryptobacteroides</taxon>
    </lineage>
</organism>
<evidence type="ECO:0000256" key="12">
    <source>
        <dbReference type="HAMAP-Rule" id="MF_00388"/>
    </source>
</evidence>
<feature type="binding site" evidence="12">
    <location>
        <position position="80"/>
    </location>
    <ligand>
        <name>Zn(2+)</name>
        <dbReference type="ChEBI" id="CHEBI:29105"/>
    </ligand>
</feature>
<evidence type="ECO:0000313" key="14">
    <source>
        <dbReference type="Proteomes" id="UP000771749"/>
    </source>
</evidence>
<dbReference type="InterPro" id="IPR020568">
    <property type="entry name" value="Ribosomal_Su5_D2-typ_SF"/>
</dbReference>
<dbReference type="Pfam" id="PF03331">
    <property type="entry name" value="LpxC"/>
    <property type="match status" value="2"/>
</dbReference>
<dbReference type="GO" id="GO:0103117">
    <property type="term" value="F:UDP-3-O-acyl-N-acetylglucosamine deacetylase activity"/>
    <property type="evidence" value="ECO:0007669"/>
    <property type="project" value="UniProtKB-UniRule"/>
</dbReference>
<evidence type="ECO:0000256" key="7">
    <source>
        <dbReference type="ARBA" id="ARBA00022723"/>
    </source>
</evidence>
<keyword evidence="8 12" id="KW-0378">Hydrolase</keyword>
<evidence type="ECO:0000256" key="8">
    <source>
        <dbReference type="ARBA" id="ARBA00022801"/>
    </source>
</evidence>
<dbReference type="InterPro" id="IPR015870">
    <property type="entry name" value="UDP-acyl_N-AcGlcN_deAcase_N"/>
</dbReference>
<evidence type="ECO:0000256" key="4">
    <source>
        <dbReference type="ARBA" id="ARBA00012745"/>
    </source>
</evidence>
<comment type="similarity">
    <text evidence="12">Belongs to the LpxC family.</text>
</comment>
<reference evidence="13" key="2">
    <citation type="journal article" date="2021" name="PeerJ">
        <title>Extensive microbial diversity within the chicken gut microbiome revealed by metagenomics and culture.</title>
        <authorList>
            <person name="Gilroy R."/>
            <person name="Ravi A."/>
            <person name="Getino M."/>
            <person name="Pursley I."/>
            <person name="Horton D.L."/>
            <person name="Alikhan N.F."/>
            <person name="Baker D."/>
            <person name="Gharbi K."/>
            <person name="Hall N."/>
            <person name="Watson M."/>
            <person name="Adriaenssens E.M."/>
            <person name="Foster-Nyarko E."/>
            <person name="Jarju S."/>
            <person name="Secka A."/>
            <person name="Antonio M."/>
            <person name="Oren A."/>
            <person name="Chaudhuri R.R."/>
            <person name="La Ragione R."/>
            <person name="Hildebrand F."/>
            <person name="Pallen M.J."/>
        </authorList>
    </citation>
    <scope>NUCLEOTIDE SEQUENCE</scope>
    <source>
        <strain evidence="13">F1-3629</strain>
    </source>
</reference>
<evidence type="ECO:0000313" key="13">
    <source>
        <dbReference type="EMBL" id="MBO8453479.1"/>
    </source>
</evidence>
<dbReference type="SUPFAM" id="SSF54211">
    <property type="entry name" value="Ribosomal protein S5 domain 2-like"/>
    <property type="match status" value="2"/>
</dbReference>
<evidence type="ECO:0000256" key="9">
    <source>
        <dbReference type="ARBA" id="ARBA00022833"/>
    </source>
</evidence>
<keyword evidence="5 12" id="KW-0444">Lipid biosynthesis</keyword>
<dbReference type="GO" id="GO:0009245">
    <property type="term" value="P:lipid A biosynthetic process"/>
    <property type="evidence" value="ECO:0007669"/>
    <property type="project" value="UniProtKB-UniRule"/>
</dbReference>
<dbReference type="PANTHER" id="PTHR33694:SF1">
    <property type="entry name" value="UDP-3-O-ACYL-N-ACETYLGLUCOSAMINE DEACETYLASE 1, MITOCHONDRIAL-RELATED"/>
    <property type="match status" value="1"/>
</dbReference>
<keyword evidence="6 12" id="KW-0441">Lipid A biosynthesis</keyword>
<dbReference type="Gene3D" id="3.30.230.20">
    <property type="entry name" value="lpxc deacetylase, domain 1"/>
    <property type="match status" value="1"/>
</dbReference>
<feature type="active site" description="Proton donor" evidence="12">
    <location>
        <position position="289"/>
    </location>
</feature>
<comment type="caution">
    <text evidence="13">The sequence shown here is derived from an EMBL/GenBank/DDBJ whole genome shotgun (WGS) entry which is preliminary data.</text>
</comment>
<dbReference type="AlphaFoldDB" id="A0A940DMB7"/>
<feature type="binding site" evidence="12">
    <location>
        <position position="262"/>
    </location>
    <ligand>
        <name>Zn(2+)</name>
        <dbReference type="ChEBI" id="CHEBI:29105"/>
    </ligand>
</feature>
<sequence>MIQLQQQTVGRSFSFEGKGLHTGKVSEITINPAPVGHGIKFRRTDLGENATVDAIADNVSGTARSTTITSGEVSVITIEHLMSALTGMGIDNALIDINNAEVPILDGSAKPYIDAIWKDGIVEQDAPRQYIELPEAVEVVDEKTGAFVRIEPAGEPSYDIQIDFNSKVLGVQTAHWDPSVIYAEEIGVCRTFVFFHEIEALFRNNLIKGGDVDNAIVIVENPVSPEQLEHISELFDVPALERRDDGYLNNLVLRFPNECARHKLLDLMGDLRLTGGFLKARVTAMKSGHSINIRAARAVRDMILAGGMRPEGTHAPVRQ</sequence>
<dbReference type="InterPro" id="IPR004463">
    <property type="entry name" value="UDP-acyl_GlcNac_deAcase"/>
</dbReference>
<proteinExistence type="inferred from homology"/>
<gene>
    <name evidence="12" type="primary">lpxC</name>
    <name evidence="13" type="ORF">IAC07_01995</name>
</gene>
<reference evidence="13" key="1">
    <citation type="submission" date="2020-10" db="EMBL/GenBank/DDBJ databases">
        <authorList>
            <person name="Gilroy R."/>
        </authorList>
    </citation>
    <scope>NUCLEOTIDE SEQUENCE</scope>
    <source>
        <strain evidence="13">F1-3629</strain>
    </source>
</reference>
<keyword evidence="9 12" id="KW-0862">Zinc</keyword>
<dbReference type="GO" id="GO:0046872">
    <property type="term" value="F:metal ion binding"/>
    <property type="evidence" value="ECO:0007669"/>
    <property type="project" value="UniProtKB-KW"/>
</dbReference>
<keyword evidence="7 12" id="KW-0479">Metal-binding</keyword>
<feature type="binding site" evidence="12">
    <location>
        <position position="266"/>
    </location>
    <ligand>
        <name>Zn(2+)</name>
        <dbReference type="ChEBI" id="CHEBI:29105"/>
    </ligand>
</feature>
<dbReference type="PANTHER" id="PTHR33694">
    <property type="entry name" value="UDP-3-O-ACYL-N-ACETYLGLUCOSAMINE DEACETYLASE 1, MITOCHONDRIAL-RELATED"/>
    <property type="match status" value="1"/>
</dbReference>
<evidence type="ECO:0000256" key="2">
    <source>
        <dbReference type="ARBA" id="ARBA00002923"/>
    </source>
</evidence>
<name>A0A940DMB7_9BACT</name>
<evidence type="ECO:0000256" key="10">
    <source>
        <dbReference type="ARBA" id="ARBA00023098"/>
    </source>
</evidence>
<evidence type="ECO:0000256" key="11">
    <source>
        <dbReference type="ARBA" id="ARBA00024535"/>
    </source>
</evidence>
<comment type="catalytic activity">
    <reaction evidence="11 12">
        <text>a UDP-3-O-[(3R)-3-hydroxyacyl]-N-acetyl-alpha-D-glucosamine + H2O = a UDP-3-O-[(3R)-3-hydroxyacyl]-alpha-D-glucosamine + acetate</text>
        <dbReference type="Rhea" id="RHEA:67816"/>
        <dbReference type="ChEBI" id="CHEBI:15377"/>
        <dbReference type="ChEBI" id="CHEBI:30089"/>
        <dbReference type="ChEBI" id="CHEBI:137740"/>
        <dbReference type="ChEBI" id="CHEBI:173225"/>
        <dbReference type="EC" id="3.5.1.108"/>
    </reaction>
</comment>
<keyword evidence="10 12" id="KW-0443">Lipid metabolism</keyword>